<dbReference type="InterPro" id="IPR003594">
    <property type="entry name" value="HATPase_dom"/>
</dbReference>
<dbReference type="Pfam" id="PF00512">
    <property type="entry name" value="HisKA"/>
    <property type="match status" value="1"/>
</dbReference>
<dbReference type="SMART" id="SM00387">
    <property type="entry name" value="HATPase_c"/>
    <property type="match status" value="1"/>
</dbReference>
<keyword evidence="4" id="KW-0808">Transferase</keyword>
<comment type="catalytic activity">
    <reaction evidence="1">
        <text>ATP + protein L-histidine = ADP + protein N-phospho-L-histidine.</text>
        <dbReference type="EC" id="2.7.13.3"/>
    </reaction>
</comment>
<keyword evidence="3" id="KW-0597">Phosphoprotein</keyword>
<protein>
    <recommendedName>
        <fullName evidence="2">histidine kinase</fullName>
        <ecNumber evidence="2">2.7.13.3</ecNumber>
    </recommendedName>
</protein>
<evidence type="ECO:0000313" key="12">
    <source>
        <dbReference type="EMBL" id="SAL46237.1"/>
    </source>
</evidence>
<dbReference type="InterPro" id="IPR005467">
    <property type="entry name" value="His_kinase_dom"/>
</dbReference>
<keyword evidence="6" id="KW-0418">Kinase</keyword>
<dbReference type="InterPro" id="IPR003661">
    <property type="entry name" value="HisK_dim/P_dom"/>
</dbReference>
<organism evidence="12 13">
    <name type="scientific">Caballeronia udeis</name>
    <dbReference type="NCBI Taxonomy" id="1232866"/>
    <lineage>
        <taxon>Bacteria</taxon>
        <taxon>Pseudomonadati</taxon>
        <taxon>Pseudomonadota</taxon>
        <taxon>Betaproteobacteria</taxon>
        <taxon>Burkholderiales</taxon>
        <taxon>Burkholderiaceae</taxon>
        <taxon>Caballeronia</taxon>
    </lineage>
</organism>
<dbReference type="Pfam" id="PF02518">
    <property type="entry name" value="HATPase_c"/>
    <property type="match status" value="1"/>
</dbReference>
<dbReference type="EMBL" id="FCOK02000033">
    <property type="protein sequence ID" value="SAL46237.1"/>
    <property type="molecule type" value="Genomic_DNA"/>
</dbReference>
<keyword evidence="5" id="KW-0547">Nucleotide-binding</keyword>
<dbReference type="SMART" id="SM00091">
    <property type="entry name" value="PAS"/>
    <property type="match status" value="1"/>
</dbReference>
<evidence type="ECO:0000256" key="8">
    <source>
        <dbReference type="ARBA" id="ARBA00023012"/>
    </source>
</evidence>
<dbReference type="PROSITE" id="PS50109">
    <property type="entry name" value="HIS_KIN"/>
    <property type="match status" value="1"/>
</dbReference>
<evidence type="ECO:0000256" key="7">
    <source>
        <dbReference type="ARBA" id="ARBA00022840"/>
    </source>
</evidence>
<dbReference type="PROSITE" id="PS50112">
    <property type="entry name" value="PAS"/>
    <property type="match status" value="1"/>
</dbReference>
<dbReference type="PRINTS" id="PR00344">
    <property type="entry name" value="BCTRLSENSOR"/>
</dbReference>
<reference evidence="12 13" key="1">
    <citation type="submission" date="2016-01" db="EMBL/GenBank/DDBJ databases">
        <authorList>
            <person name="Oliw E.H."/>
        </authorList>
    </citation>
    <scope>NUCLEOTIDE SEQUENCE [LARGE SCALE GENOMIC DNA]</scope>
    <source>
        <strain evidence="12">LMG 27134</strain>
    </source>
</reference>
<evidence type="ECO:0000313" key="13">
    <source>
        <dbReference type="Proteomes" id="UP000054683"/>
    </source>
</evidence>
<dbReference type="Gene3D" id="3.30.565.10">
    <property type="entry name" value="Histidine kinase-like ATPase, C-terminal domain"/>
    <property type="match status" value="1"/>
</dbReference>
<dbReference type="InterPro" id="IPR035965">
    <property type="entry name" value="PAS-like_dom_sf"/>
</dbReference>
<evidence type="ECO:0000256" key="4">
    <source>
        <dbReference type="ARBA" id="ARBA00022679"/>
    </source>
</evidence>
<dbReference type="NCBIfam" id="TIGR00229">
    <property type="entry name" value="sensory_box"/>
    <property type="match status" value="1"/>
</dbReference>
<sequence length="499" mass="54141">MTALSATAAVAILIVLLIYIQFRRMQTSMPADGLPVDAELSGRRYNNYAFAAADEAADLEQAAKAVADQKNIRRSAGFRPTRSSGRHIVHTHLAMLSRGRFRRTSLEDKLQPCHVISRTEPDDGSGTAARQLRHDERFGATLDLLPLTILVADPQGKTLFANAAAEKLFGYSREELIGVAVGELVPALHLNVSGADLALGGAEADGHRDLVAKRRDGTEFPAEVAVNPVSWESETCTLTIVIDRTERYELLRNRQQLAHLTRVSTLGELAGSLAHELNQPLTAILSNAQAAQRFLATEPVNLGEVREILHDLVDDTHRASEVIRKIRALVKKGDLEAAPLSVASVIRDVALLVHSDAIVRGIRMRVVVTPELPPVRGDKVQLQQVVLNLLLNAFDALEARPALDREVDIAVTLEAGDTIRVAVRDSGSGLAGNTFEKMFLPFFTSKRDGLGLGLSISRSIVEMHGGCIWAQNNEDHGATFYFTLPTGAGATRSVPGRQP</sequence>
<feature type="transmembrane region" description="Helical" evidence="9">
    <location>
        <begin position="6"/>
        <end position="22"/>
    </location>
</feature>
<dbReference type="InterPro" id="IPR004358">
    <property type="entry name" value="Sig_transdc_His_kin-like_C"/>
</dbReference>
<dbReference type="InterPro" id="IPR036890">
    <property type="entry name" value="HATPase_C_sf"/>
</dbReference>
<feature type="domain" description="Histidine kinase" evidence="10">
    <location>
        <begin position="272"/>
        <end position="488"/>
    </location>
</feature>
<dbReference type="Gene3D" id="1.10.287.130">
    <property type="match status" value="1"/>
</dbReference>
<dbReference type="SUPFAM" id="SSF47384">
    <property type="entry name" value="Homodimeric domain of signal transducing histidine kinase"/>
    <property type="match status" value="1"/>
</dbReference>
<dbReference type="PANTHER" id="PTHR43065">
    <property type="entry name" value="SENSOR HISTIDINE KINASE"/>
    <property type="match status" value="1"/>
</dbReference>
<keyword evidence="7" id="KW-0067">ATP-binding</keyword>
<dbReference type="PANTHER" id="PTHR43065:SF10">
    <property type="entry name" value="PEROXIDE STRESS-ACTIVATED HISTIDINE KINASE MAK3"/>
    <property type="match status" value="1"/>
</dbReference>
<dbReference type="SUPFAM" id="SSF55785">
    <property type="entry name" value="PYP-like sensor domain (PAS domain)"/>
    <property type="match status" value="1"/>
</dbReference>
<dbReference type="EC" id="2.7.13.3" evidence="2"/>
<evidence type="ECO:0000256" key="5">
    <source>
        <dbReference type="ARBA" id="ARBA00022741"/>
    </source>
</evidence>
<dbReference type="SMART" id="SM00388">
    <property type="entry name" value="HisKA"/>
    <property type="match status" value="1"/>
</dbReference>
<accession>A0A158HQ71</accession>
<dbReference type="InterPro" id="IPR000014">
    <property type="entry name" value="PAS"/>
</dbReference>
<dbReference type="SUPFAM" id="SSF55874">
    <property type="entry name" value="ATPase domain of HSP90 chaperone/DNA topoisomerase II/histidine kinase"/>
    <property type="match status" value="1"/>
</dbReference>
<evidence type="ECO:0000259" key="11">
    <source>
        <dbReference type="PROSITE" id="PS50112"/>
    </source>
</evidence>
<keyword evidence="9" id="KW-1133">Transmembrane helix</keyword>
<feature type="domain" description="PAS" evidence="11">
    <location>
        <begin position="134"/>
        <end position="178"/>
    </location>
</feature>
<name>A0A158HQ71_9BURK</name>
<dbReference type="CDD" id="cd00082">
    <property type="entry name" value="HisKA"/>
    <property type="match status" value="1"/>
</dbReference>
<evidence type="ECO:0000256" key="6">
    <source>
        <dbReference type="ARBA" id="ARBA00022777"/>
    </source>
</evidence>
<evidence type="ECO:0000256" key="2">
    <source>
        <dbReference type="ARBA" id="ARBA00012438"/>
    </source>
</evidence>
<dbReference type="GO" id="GO:0005524">
    <property type="term" value="F:ATP binding"/>
    <property type="evidence" value="ECO:0007669"/>
    <property type="project" value="UniProtKB-KW"/>
</dbReference>
<evidence type="ECO:0000256" key="1">
    <source>
        <dbReference type="ARBA" id="ARBA00000085"/>
    </source>
</evidence>
<keyword evidence="8" id="KW-0902">Two-component regulatory system</keyword>
<proteinExistence type="predicted"/>
<evidence type="ECO:0000256" key="9">
    <source>
        <dbReference type="SAM" id="Phobius"/>
    </source>
</evidence>
<dbReference type="InterPro" id="IPR036097">
    <property type="entry name" value="HisK_dim/P_sf"/>
</dbReference>
<evidence type="ECO:0000256" key="3">
    <source>
        <dbReference type="ARBA" id="ARBA00022553"/>
    </source>
</evidence>
<dbReference type="AlphaFoldDB" id="A0A158HQ71"/>
<dbReference type="Proteomes" id="UP000054683">
    <property type="component" value="Unassembled WGS sequence"/>
</dbReference>
<dbReference type="CDD" id="cd00130">
    <property type="entry name" value="PAS"/>
    <property type="match status" value="1"/>
</dbReference>
<keyword evidence="9" id="KW-0472">Membrane</keyword>
<keyword evidence="9" id="KW-0812">Transmembrane</keyword>
<dbReference type="Gene3D" id="3.30.450.20">
    <property type="entry name" value="PAS domain"/>
    <property type="match status" value="1"/>
</dbReference>
<dbReference type="GO" id="GO:0000155">
    <property type="term" value="F:phosphorelay sensor kinase activity"/>
    <property type="evidence" value="ECO:0007669"/>
    <property type="project" value="InterPro"/>
</dbReference>
<evidence type="ECO:0000259" key="10">
    <source>
        <dbReference type="PROSITE" id="PS50109"/>
    </source>
</evidence>
<dbReference type="Pfam" id="PF13426">
    <property type="entry name" value="PAS_9"/>
    <property type="match status" value="1"/>
</dbReference>
<gene>
    <name evidence="12" type="ORF">AWB69_04658</name>
</gene>